<reference evidence="2" key="1">
    <citation type="journal article" date="2008" name="Nat. Genet.">
        <title>The Pristionchus pacificus genome provides a unique perspective on nematode lifestyle and parasitism.</title>
        <authorList>
            <person name="Dieterich C."/>
            <person name="Clifton S.W."/>
            <person name="Schuster L.N."/>
            <person name="Chinwalla A."/>
            <person name="Delehaunty K."/>
            <person name="Dinkelacker I."/>
            <person name="Fulton L."/>
            <person name="Fulton R."/>
            <person name="Godfrey J."/>
            <person name="Minx P."/>
            <person name="Mitreva M."/>
            <person name="Roeseler W."/>
            <person name="Tian H."/>
            <person name="Witte H."/>
            <person name="Yang S.P."/>
            <person name="Wilson R.K."/>
            <person name="Sommer R.J."/>
        </authorList>
    </citation>
    <scope>NUCLEOTIDE SEQUENCE [LARGE SCALE GENOMIC DNA]</scope>
    <source>
        <strain evidence="2">PS312</strain>
    </source>
</reference>
<protein>
    <submittedName>
        <fullName evidence="1">Uncharacterized protein</fullName>
    </submittedName>
</protein>
<name>A0A2A6D139_PRIPA</name>
<keyword evidence="2" id="KW-1185">Reference proteome</keyword>
<dbReference type="EnsemblMetazoa" id="PPA39472.1">
    <property type="protein sequence ID" value="PPA39472.1"/>
    <property type="gene ID" value="WBGene00277841"/>
</dbReference>
<evidence type="ECO:0000313" key="2">
    <source>
        <dbReference type="Proteomes" id="UP000005239"/>
    </source>
</evidence>
<dbReference type="Proteomes" id="UP000005239">
    <property type="component" value="Unassembled WGS sequence"/>
</dbReference>
<gene>
    <name evidence="1" type="primary">WBGene00277841</name>
</gene>
<accession>A0A2A6D139</accession>
<dbReference type="AlphaFoldDB" id="A0A2A6D139"/>
<accession>A0A8R1UV53</accession>
<reference evidence="1" key="2">
    <citation type="submission" date="2022-06" db="UniProtKB">
        <authorList>
            <consortium name="EnsemblMetazoa"/>
        </authorList>
    </citation>
    <scope>IDENTIFICATION</scope>
    <source>
        <strain evidence="1">PS312</strain>
    </source>
</reference>
<evidence type="ECO:0000313" key="1">
    <source>
        <dbReference type="EnsemblMetazoa" id="PPA39472.1"/>
    </source>
</evidence>
<sequence>MSLVLLFYTMLSPIFLLSFTALEIIVSLRPLLYLGVVHEFIHLFIAFDRFLAYWKQLFSLSMLVAFLLPFAVTWQTFFNDVEFNKSYFSSKRSTTYPFRKTC</sequence>
<proteinExistence type="predicted"/>
<organism evidence="1 2">
    <name type="scientific">Pristionchus pacificus</name>
    <name type="common">Parasitic nematode worm</name>
    <dbReference type="NCBI Taxonomy" id="54126"/>
    <lineage>
        <taxon>Eukaryota</taxon>
        <taxon>Metazoa</taxon>
        <taxon>Ecdysozoa</taxon>
        <taxon>Nematoda</taxon>
        <taxon>Chromadorea</taxon>
        <taxon>Rhabditida</taxon>
        <taxon>Rhabditina</taxon>
        <taxon>Diplogasteromorpha</taxon>
        <taxon>Diplogasteroidea</taxon>
        <taxon>Neodiplogasteridae</taxon>
        <taxon>Pristionchus</taxon>
    </lineage>
</organism>